<comment type="caution">
    <text evidence="2">The sequence shown here is derived from an EMBL/GenBank/DDBJ whole genome shotgun (WGS) entry which is preliminary data.</text>
</comment>
<proteinExistence type="predicted"/>
<gene>
    <name evidence="2" type="ORF">FL583_22085</name>
</gene>
<dbReference type="InterPro" id="IPR025850">
    <property type="entry name" value="SUKH-3"/>
</dbReference>
<organism evidence="2 3">
    <name type="scientific">Cryptosporangium phraense</name>
    <dbReference type="NCBI Taxonomy" id="2593070"/>
    <lineage>
        <taxon>Bacteria</taxon>
        <taxon>Bacillati</taxon>
        <taxon>Actinomycetota</taxon>
        <taxon>Actinomycetes</taxon>
        <taxon>Cryptosporangiales</taxon>
        <taxon>Cryptosporangiaceae</taxon>
        <taxon>Cryptosporangium</taxon>
    </lineage>
</organism>
<evidence type="ECO:0000313" key="2">
    <source>
        <dbReference type="EMBL" id="TQS42757.1"/>
    </source>
</evidence>
<dbReference type="Pfam" id="PF14433">
    <property type="entry name" value="SUKH-3"/>
    <property type="match status" value="1"/>
</dbReference>
<dbReference type="AlphaFoldDB" id="A0A545AN51"/>
<protein>
    <submittedName>
        <fullName evidence="2">Uncharacterized protein</fullName>
    </submittedName>
</protein>
<keyword evidence="3" id="KW-1185">Reference proteome</keyword>
<evidence type="ECO:0000256" key="1">
    <source>
        <dbReference type="SAM" id="MobiDB-lite"/>
    </source>
</evidence>
<reference evidence="2 3" key="1">
    <citation type="submission" date="2019-07" db="EMBL/GenBank/DDBJ databases">
        <title>Cryptosporangium phraense sp. nov., isolated from plant litter.</title>
        <authorList>
            <person name="Suriyachadkun C."/>
        </authorList>
    </citation>
    <scope>NUCLEOTIDE SEQUENCE [LARGE SCALE GENOMIC DNA]</scope>
    <source>
        <strain evidence="2 3">A-T 5661</strain>
    </source>
</reference>
<sequence length="291" mass="32350">MADDEENVISQASEAGLGCAPRGPNTLIPNPAVIARGIPVAHRDAAVQRWDPFTAEALLGAGWFPGRRLPDEVLDAYDAYLRRLEVEEICLGGDEPIHWELVDAARDVLREFGGLIVNLKVPGSTWRSGRGEPVHIPDRVYSAEFFPPLDYADTEMYWDVQDNLGQLASPVARDHQSNYEVLVAADGTVLVSEVYLEFGGAEYLAASFDDALPMIVRLTTHVGPCWVLADDAVFLEEHEGLAGRSLPMADVWPVVRERNAAWIERWDQRQVELKQAEPRPSSSRRSPKRLT</sequence>
<dbReference type="Proteomes" id="UP000317982">
    <property type="component" value="Unassembled WGS sequence"/>
</dbReference>
<evidence type="ECO:0000313" key="3">
    <source>
        <dbReference type="Proteomes" id="UP000317982"/>
    </source>
</evidence>
<dbReference type="OrthoDB" id="4556695at2"/>
<name>A0A545AN51_9ACTN</name>
<dbReference type="InParanoid" id="A0A545AN51"/>
<dbReference type="EMBL" id="VIRS01000016">
    <property type="protein sequence ID" value="TQS42757.1"/>
    <property type="molecule type" value="Genomic_DNA"/>
</dbReference>
<feature type="region of interest" description="Disordered" evidence="1">
    <location>
        <begin position="272"/>
        <end position="291"/>
    </location>
</feature>
<accession>A0A545AN51</accession>